<protein>
    <submittedName>
        <fullName evidence="1">Uncharacterized protein</fullName>
    </submittedName>
</protein>
<dbReference type="EMBL" id="JACEEZ010026310">
    <property type="protein sequence ID" value="KAG0693452.1"/>
    <property type="molecule type" value="Genomic_DNA"/>
</dbReference>
<keyword evidence="2" id="KW-1185">Reference proteome</keyword>
<dbReference type="AlphaFoldDB" id="A0A8J8WCD1"/>
<dbReference type="Proteomes" id="UP000770661">
    <property type="component" value="Unassembled WGS sequence"/>
</dbReference>
<dbReference type="OrthoDB" id="6378051at2759"/>
<proteinExistence type="predicted"/>
<comment type="caution">
    <text evidence="1">The sequence shown here is derived from an EMBL/GenBank/DDBJ whole genome shotgun (WGS) entry which is preliminary data.</text>
</comment>
<evidence type="ECO:0000313" key="2">
    <source>
        <dbReference type="Proteomes" id="UP000770661"/>
    </source>
</evidence>
<sequence>MAVRCKHHTLPLPLSTATRLISRVCRFTWDTSLGKALRATTMSHYRSDSSPHPWIRDTFRFLDVSLTRLRAAAGPLHKTHGPPDDEAEKADHRQLEKGVDCCGHQKVHILKDGEEPCFETLGLLPLRQFSRRFFNNDRAYLNGLAFNARRLSQMRRCGEVTVFCASVKEVCDTASMPTKLWSPSSAPVSCSKSPFTNKNVLINKAAGPLVSDATRYHVYILSVMPHATVCTSCRL</sequence>
<organism evidence="1 2">
    <name type="scientific">Chionoecetes opilio</name>
    <name type="common">Atlantic snow crab</name>
    <name type="synonym">Cancer opilio</name>
    <dbReference type="NCBI Taxonomy" id="41210"/>
    <lineage>
        <taxon>Eukaryota</taxon>
        <taxon>Metazoa</taxon>
        <taxon>Ecdysozoa</taxon>
        <taxon>Arthropoda</taxon>
        <taxon>Crustacea</taxon>
        <taxon>Multicrustacea</taxon>
        <taxon>Malacostraca</taxon>
        <taxon>Eumalacostraca</taxon>
        <taxon>Eucarida</taxon>
        <taxon>Decapoda</taxon>
        <taxon>Pleocyemata</taxon>
        <taxon>Brachyura</taxon>
        <taxon>Eubrachyura</taxon>
        <taxon>Majoidea</taxon>
        <taxon>Majidae</taxon>
        <taxon>Chionoecetes</taxon>
    </lineage>
</organism>
<reference evidence="1" key="1">
    <citation type="submission" date="2020-07" db="EMBL/GenBank/DDBJ databases">
        <title>The High-quality genome of the commercially important snow crab, Chionoecetes opilio.</title>
        <authorList>
            <person name="Jeong J.-H."/>
            <person name="Ryu S."/>
        </authorList>
    </citation>
    <scope>NUCLEOTIDE SEQUENCE</scope>
    <source>
        <strain evidence="1">MADBK_172401_WGS</strain>
        <tissue evidence="1">Digestive gland</tissue>
    </source>
</reference>
<evidence type="ECO:0000313" key="1">
    <source>
        <dbReference type="EMBL" id="KAG0693452.1"/>
    </source>
</evidence>
<name>A0A8J8WCD1_CHIOP</name>
<accession>A0A8J8WCD1</accession>
<gene>
    <name evidence="1" type="ORF">GWK47_027492</name>
</gene>